<comment type="caution">
    <text evidence="3">The sequence shown here is derived from an EMBL/GenBank/DDBJ whole genome shotgun (WGS) entry which is preliminary data.</text>
</comment>
<feature type="region of interest" description="Disordered" evidence="2">
    <location>
        <begin position="254"/>
        <end position="427"/>
    </location>
</feature>
<accession>A0AAV6R9Y4</accession>
<organism evidence="3 4">
    <name type="scientific">Solea senegalensis</name>
    <name type="common">Senegalese sole</name>
    <dbReference type="NCBI Taxonomy" id="28829"/>
    <lineage>
        <taxon>Eukaryota</taxon>
        <taxon>Metazoa</taxon>
        <taxon>Chordata</taxon>
        <taxon>Craniata</taxon>
        <taxon>Vertebrata</taxon>
        <taxon>Euteleostomi</taxon>
        <taxon>Actinopterygii</taxon>
        <taxon>Neopterygii</taxon>
        <taxon>Teleostei</taxon>
        <taxon>Neoteleostei</taxon>
        <taxon>Acanthomorphata</taxon>
        <taxon>Carangaria</taxon>
        <taxon>Pleuronectiformes</taxon>
        <taxon>Pleuronectoidei</taxon>
        <taxon>Soleidae</taxon>
        <taxon>Solea</taxon>
    </lineage>
</organism>
<keyword evidence="4" id="KW-1185">Reference proteome</keyword>
<name>A0AAV6R9Y4_SOLSE</name>
<feature type="coiled-coil region" evidence="1">
    <location>
        <begin position="95"/>
        <end position="122"/>
    </location>
</feature>
<evidence type="ECO:0000313" key="3">
    <source>
        <dbReference type="EMBL" id="KAG7501489.1"/>
    </source>
</evidence>
<evidence type="ECO:0000256" key="2">
    <source>
        <dbReference type="SAM" id="MobiDB-lite"/>
    </source>
</evidence>
<proteinExistence type="predicted"/>
<feature type="compositionally biased region" description="Basic and acidic residues" evidence="2">
    <location>
        <begin position="255"/>
        <end position="275"/>
    </location>
</feature>
<gene>
    <name evidence="3" type="ORF">JOB18_000643</name>
</gene>
<dbReference type="AlphaFoldDB" id="A0AAV6R9Y4"/>
<feature type="compositionally biased region" description="Basic residues" evidence="2">
    <location>
        <begin position="415"/>
        <end position="427"/>
    </location>
</feature>
<dbReference type="Proteomes" id="UP000693946">
    <property type="component" value="Linkage Group LG2"/>
</dbReference>
<keyword evidence="1" id="KW-0175">Coiled coil</keyword>
<feature type="compositionally biased region" description="Basic and acidic residues" evidence="2">
    <location>
        <begin position="285"/>
        <end position="315"/>
    </location>
</feature>
<dbReference type="EMBL" id="JAGKHQ010000012">
    <property type="protein sequence ID" value="KAG7501489.1"/>
    <property type="molecule type" value="Genomic_DNA"/>
</dbReference>
<sequence length="427" mass="48317">MKHTNSRALMFGITSQQRLSLMDVTKRLDFSGEDLSLDHEPNMEAVPKEKKDTDKRRTFDLDATETKTEPACTDSMLKGMKGYEPTPADLEFINKMKEEKLLKHMQEELLEVQRLLKREEMALELACASRDKVKAELNKFPSCEELSEWIMVVLKITRPLLDLTDLDTKDLLALVTEEDVQTAMDETRYQIKQKERILTNRRKNEAKGNGRLEKVIATEQLKIQKMMTQLSDLTSELARQEEIYKALQTQIETSKGNKVEAKVEDTSEVKSEGKQQRKPRKKTKEKLPDAKNERKSNRSKRADVKTENQAVKDDTNETPLTTPSTTVQTKSRSLKAAKGPQRKVQEQEAKSQESVQAVRGRPKPAETKVKSVDVQSSKPLQAAPSRRRGKAAVAAAAPPPPPRDDGEEAQSAGLRRSKRIANKRSGL</sequence>
<reference evidence="3 4" key="1">
    <citation type="journal article" date="2021" name="Sci. Rep.">
        <title>Chromosome anchoring in Senegalese sole (Solea senegalensis) reveals sex-associated markers and genome rearrangements in flatfish.</title>
        <authorList>
            <person name="Guerrero-Cozar I."/>
            <person name="Gomez-Garrido J."/>
            <person name="Berbel C."/>
            <person name="Martinez-Blanch J.F."/>
            <person name="Alioto T."/>
            <person name="Claros M.G."/>
            <person name="Gagnaire P.A."/>
            <person name="Manchado M."/>
        </authorList>
    </citation>
    <scope>NUCLEOTIDE SEQUENCE [LARGE SCALE GENOMIC DNA]</scope>
    <source>
        <strain evidence="3">Sse05_10M</strain>
    </source>
</reference>
<evidence type="ECO:0000313" key="4">
    <source>
        <dbReference type="Proteomes" id="UP000693946"/>
    </source>
</evidence>
<feature type="compositionally biased region" description="Low complexity" evidence="2">
    <location>
        <begin position="317"/>
        <end position="329"/>
    </location>
</feature>
<protein>
    <submittedName>
        <fullName evidence="3">Uncharacterized protein</fullName>
    </submittedName>
</protein>
<feature type="region of interest" description="Disordered" evidence="2">
    <location>
        <begin position="34"/>
        <end position="56"/>
    </location>
</feature>
<evidence type="ECO:0000256" key="1">
    <source>
        <dbReference type="SAM" id="Coils"/>
    </source>
</evidence>